<dbReference type="OrthoDB" id="10252009at2759"/>
<dbReference type="Gene3D" id="3.90.190.10">
    <property type="entry name" value="Protein tyrosine phosphatase superfamily"/>
    <property type="match status" value="1"/>
</dbReference>
<reference evidence="2" key="2">
    <citation type="submission" date="2013-10" db="EMBL/GenBank/DDBJ databases">
        <authorList>
            <person name="Aslett M."/>
        </authorList>
    </citation>
    <scope>NUCLEOTIDE SEQUENCE [LARGE SCALE GENOMIC DNA]</scope>
    <source>
        <strain evidence="2">Weybridge</strain>
    </source>
</reference>
<dbReference type="EMBL" id="HG718748">
    <property type="protein sequence ID" value="CDJ55928.1"/>
    <property type="molecule type" value="Genomic_DNA"/>
</dbReference>
<dbReference type="Proteomes" id="UP000030763">
    <property type="component" value="Unassembled WGS sequence"/>
</dbReference>
<dbReference type="GeneID" id="25333996"/>
<reference evidence="2" key="1">
    <citation type="submission" date="2013-10" db="EMBL/GenBank/DDBJ databases">
        <title>Genomic analysis of the causative agents of coccidiosis in chickens.</title>
        <authorList>
            <person name="Reid A.J."/>
            <person name="Blake D."/>
            <person name="Billington K."/>
            <person name="Browne H."/>
            <person name="Dunn M."/>
            <person name="Hung S."/>
            <person name="Kawahara F."/>
            <person name="Miranda-Saavedra D."/>
            <person name="Mourier T."/>
            <person name="Nagra H."/>
            <person name="Otto T.D."/>
            <person name="Rawlings N."/>
            <person name="Sanchez A."/>
            <person name="Sanders M."/>
            <person name="Subramaniam C."/>
            <person name="Tay Y."/>
            <person name="Dear P."/>
            <person name="Doerig C."/>
            <person name="Gruber A."/>
            <person name="Parkinson J."/>
            <person name="Shirley M."/>
            <person name="Wan K.L."/>
            <person name="Berriman M."/>
            <person name="Tomley F."/>
            <person name="Pain A."/>
        </authorList>
    </citation>
    <scope>NUCLEOTIDE SEQUENCE [LARGE SCALE GENOMIC DNA]</scope>
    <source>
        <strain evidence="2">Weybridge</strain>
    </source>
</reference>
<evidence type="ECO:0000313" key="3">
    <source>
        <dbReference type="Proteomes" id="UP000030763"/>
    </source>
</evidence>
<dbReference type="AlphaFoldDB" id="U6LYI2"/>
<keyword evidence="3" id="KW-1185">Reference proteome</keyword>
<proteinExistence type="predicted"/>
<sequence>MEQRSSCSVKAHDSQVVPSPHDSESEECKRPDTEEQCEFVRCHRMVAEDEEPLFGPLRLKDGLFCSLRSIAVGKEFLKTHKISHIVAIDDGPQQPYNDLQGVVETDESTPTVPPRRLKFQWEQKGRSIDPASVKQKLKDLATAVAFIDEAIEQGGSCLLHSSKELGTAAAAATVYFVVK</sequence>
<dbReference type="InterPro" id="IPR029021">
    <property type="entry name" value="Prot-tyrosine_phosphatase-like"/>
</dbReference>
<dbReference type="VEuPathDB" id="ToxoDB:EMWEY_00000100"/>
<feature type="region of interest" description="Disordered" evidence="1">
    <location>
        <begin position="1"/>
        <end position="32"/>
    </location>
</feature>
<organism evidence="2 3">
    <name type="scientific">Eimeria maxima</name>
    <name type="common">Coccidian parasite</name>
    <dbReference type="NCBI Taxonomy" id="5804"/>
    <lineage>
        <taxon>Eukaryota</taxon>
        <taxon>Sar</taxon>
        <taxon>Alveolata</taxon>
        <taxon>Apicomplexa</taxon>
        <taxon>Conoidasida</taxon>
        <taxon>Coccidia</taxon>
        <taxon>Eucoccidiorida</taxon>
        <taxon>Eimeriorina</taxon>
        <taxon>Eimeriidae</taxon>
        <taxon>Eimeria</taxon>
    </lineage>
</organism>
<gene>
    <name evidence="2" type="ORF">EMWEY_00000100</name>
</gene>
<dbReference type="OMA" id="ISHIMAI"/>
<feature type="compositionally biased region" description="Basic and acidic residues" evidence="1">
    <location>
        <begin position="21"/>
        <end position="32"/>
    </location>
</feature>
<evidence type="ECO:0000313" key="2">
    <source>
        <dbReference type="EMBL" id="CDJ55928.1"/>
    </source>
</evidence>
<name>U6LYI2_EIMMA</name>
<evidence type="ECO:0000256" key="1">
    <source>
        <dbReference type="SAM" id="MobiDB-lite"/>
    </source>
</evidence>
<accession>U6LYI2</accession>
<dbReference type="RefSeq" id="XP_013332578.1">
    <property type="nucleotide sequence ID" value="XM_013477124.1"/>
</dbReference>
<protein>
    <submittedName>
        <fullName evidence="2">Uncharacterized protein</fullName>
    </submittedName>
</protein>